<dbReference type="EMBL" id="BK014811">
    <property type="protein sequence ID" value="DAD76862.1"/>
    <property type="molecule type" value="Genomic_DNA"/>
</dbReference>
<sequence>MTQFQTFLQSNRYYVYSEYKDFLKISLNEINTVKKGKITYINIPCSFDIETTSFFRLNGKEKVAIMYEWTLGINGLCLIGRTWNEFISVINEMTEMLELCDTYRLLLYVHNLSYEFQFFRKYFEWEKVFSIDNRKPIYAVTTSGVEFRCSYILSGYNLENVGKNLMKYKIEKKVGDLDYSLLRHSNTTLTDTELGYCINDVKVVMAYIQEKIEHDGNIAKIPLTKTGYVRNYVRNNCFYDGKKSHKKSFKRLKYRELISNLTLTVEEYKQLKRAFLGGFTHANVFEVGKIIKNVGSIDFISSYPTVMVAEKFPMSKGEKVNINSKDDFLKNLKCYCCLFDVEIENLESTFLYENYLSLSRCWGVKKAVVNNGRIVQCEHLYVTITEQDYFILRKCYKWGTFKVANFIRYKKGYLPTDFVKSILKLYVDKTRLKDIEGEEVNYLKSKEMVNSSYGMTVTDIVRDELTYIEDWGKQTPDFEEAINKYNSDNSRFMFFPWGVWVTAYARRNLFTGIFEFKEDYIYSDTDSIKGTNMESHKEYIEKYNRTITNMLEKALEFHGIDKESIRPKTIKGKEKPLGVWDFEGTYTRFKTLGAKRYMVEKDGKINITVSGLNKKICVPYLLNKYGNKVFENFNDSLYIPPEYTGKNTHTYIDECKEGYLTDYNGIKAYYKEITSVHLSQSDYSLSLSKEYSDYISNVQDVYL</sequence>
<dbReference type="EC" id="2.7.7.7" evidence="2"/>
<evidence type="ECO:0000259" key="12">
    <source>
        <dbReference type="Pfam" id="PF03175"/>
    </source>
</evidence>
<evidence type="ECO:0000256" key="9">
    <source>
        <dbReference type="ARBA" id="ARBA00023109"/>
    </source>
</evidence>
<comment type="similarity">
    <text evidence="1">Belongs to the DNA polymerase type-B family.</text>
</comment>
<evidence type="ECO:0000256" key="7">
    <source>
        <dbReference type="ARBA" id="ARBA00022801"/>
    </source>
</evidence>
<dbReference type="SUPFAM" id="SSF56672">
    <property type="entry name" value="DNA/RNA polymerases"/>
    <property type="match status" value="1"/>
</dbReference>
<dbReference type="GO" id="GO:0016787">
    <property type="term" value="F:hydrolase activity"/>
    <property type="evidence" value="ECO:0007669"/>
    <property type="project" value="UniProtKB-KW"/>
</dbReference>
<evidence type="ECO:0000256" key="10">
    <source>
        <dbReference type="ARBA" id="ARBA00023125"/>
    </source>
</evidence>
<protein>
    <recommendedName>
        <fullName evidence="2">DNA-directed DNA polymerase</fullName>
        <ecNumber evidence="2">2.7.7.7</ecNumber>
    </recommendedName>
</protein>
<feature type="domain" description="DNA-directed DNA polymerase family B mitochondria/virus" evidence="12">
    <location>
        <begin position="167"/>
        <end position="538"/>
    </location>
</feature>
<dbReference type="GO" id="GO:0006260">
    <property type="term" value="P:DNA replication"/>
    <property type="evidence" value="ECO:0007669"/>
    <property type="project" value="UniProtKB-KW"/>
</dbReference>
<keyword evidence="10" id="KW-0238">DNA-binding</keyword>
<organism evidence="13">
    <name type="scientific">Podoviridae sp. ctq8112</name>
    <dbReference type="NCBI Taxonomy" id="2826579"/>
    <lineage>
        <taxon>Viruses</taxon>
        <taxon>Duplodnaviria</taxon>
        <taxon>Heunggongvirae</taxon>
        <taxon>Uroviricota</taxon>
        <taxon>Caudoviricetes</taxon>
    </lineage>
</organism>
<keyword evidence="6" id="KW-0540">Nuclease</keyword>
<proteinExistence type="inferred from homology"/>
<evidence type="ECO:0000256" key="5">
    <source>
        <dbReference type="ARBA" id="ARBA00022705"/>
    </source>
</evidence>
<dbReference type="Pfam" id="PF03175">
    <property type="entry name" value="DNA_pol_B_2"/>
    <property type="match status" value="1"/>
</dbReference>
<dbReference type="GO" id="GO:0039693">
    <property type="term" value="P:viral DNA genome replication"/>
    <property type="evidence" value="ECO:0007669"/>
    <property type="project" value="UniProtKB-KW"/>
</dbReference>
<dbReference type="GO" id="GO:0000166">
    <property type="term" value="F:nucleotide binding"/>
    <property type="evidence" value="ECO:0007669"/>
    <property type="project" value="InterPro"/>
</dbReference>
<keyword evidence="7" id="KW-0378">Hydrolase</keyword>
<dbReference type="InterPro" id="IPR023211">
    <property type="entry name" value="DNA_pol_palm_dom_sf"/>
</dbReference>
<evidence type="ECO:0000256" key="11">
    <source>
        <dbReference type="ARBA" id="ARBA00049244"/>
    </source>
</evidence>
<dbReference type="InterPro" id="IPR004868">
    <property type="entry name" value="DNA-dir_DNA_pol_B_mt/vir"/>
</dbReference>
<dbReference type="Gene3D" id="3.90.1600.10">
    <property type="entry name" value="Palm domain of DNA polymerase"/>
    <property type="match status" value="2"/>
</dbReference>
<keyword evidence="3" id="KW-0808">Transferase</keyword>
<dbReference type="GO" id="GO:0004518">
    <property type="term" value="F:nuclease activity"/>
    <property type="evidence" value="ECO:0007669"/>
    <property type="project" value="UniProtKB-KW"/>
</dbReference>
<evidence type="ECO:0000256" key="8">
    <source>
        <dbReference type="ARBA" id="ARBA00022932"/>
    </source>
</evidence>
<evidence type="ECO:0000256" key="3">
    <source>
        <dbReference type="ARBA" id="ARBA00022679"/>
    </source>
</evidence>
<name>A0A8S5M3T9_9CAUD</name>
<dbReference type="SUPFAM" id="SSF53098">
    <property type="entry name" value="Ribonuclease H-like"/>
    <property type="match status" value="1"/>
</dbReference>
<comment type="catalytic activity">
    <reaction evidence="11">
        <text>DNA(n) + a 2'-deoxyribonucleoside 5'-triphosphate = DNA(n+1) + diphosphate</text>
        <dbReference type="Rhea" id="RHEA:22508"/>
        <dbReference type="Rhea" id="RHEA-COMP:17339"/>
        <dbReference type="Rhea" id="RHEA-COMP:17340"/>
        <dbReference type="ChEBI" id="CHEBI:33019"/>
        <dbReference type="ChEBI" id="CHEBI:61560"/>
        <dbReference type="ChEBI" id="CHEBI:173112"/>
        <dbReference type="EC" id="2.7.7.7"/>
    </reaction>
</comment>
<dbReference type="InterPro" id="IPR043502">
    <property type="entry name" value="DNA/RNA_pol_sf"/>
</dbReference>
<evidence type="ECO:0000256" key="6">
    <source>
        <dbReference type="ARBA" id="ARBA00022722"/>
    </source>
</evidence>
<dbReference type="GO" id="GO:0003677">
    <property type="term" value="F:DNA binding"/>
    <property type="evidence" value="ECO:0007669"/>
    <property type="project" value="UniProtKB-KW"/>
</dbReference>
<keyword evidence="9" id="KW-1194">Viral DNA replication</keyword>
<accession>A0A8S5M3T9</accession>
<dbReference type="GO" id="GO:0003887">
    <property type="term" value="F:DNA-directed DNA polymerase activity"/>
    <property type="evidence" value="ECO:0007669"/>
    <property type="project" value="UniProtKB-KW"/>
</dbReference>
<evidence type="ECO:0000256" key="1">
    <source>
        <dbReference type="ARBA" id="ARBA00005755"/>
    </source>
</evidence>
<keyword evidence="8" id="KW-0239">DNA-directed DNA polymerase</keyword>
<keyword evidence="4" id="KW-0548">Nucleotidyltransferase</keyword>
<evidence type="ECO:0000256" key="4">
    <source>
        <dbReference type="ARBA" id="ARBA00022695"/>
    </source>
</evidence>
<keyword evidence="5" id="KW-0235">DNA replication</keyword>
<dbReference type="InterPro" id="IPR012337">
    <property type="entry name" value="RNaseH-like_sf"/>
</dbReference>
<evidence type="ECO:0000313" key="13">
    <source>
        <dbReference type="EMBL" id="DAD76862.1"/>
    </source>
</evidence>
<dbReference type="InterPro" id="IPR036397">
    <property type="entry name" value="RNaseH_sf"/>
</dbReference>
<dbReference type="Gene3D" id="3.30.420.10">
    <property type="entry name" value="Ribonuclease H-like superfamily/Ribonuclease H"/>
    <property type="match status" value="1"/>
</dbReference>
<reference evidence="13" key="1">
    <citation type="journal article" date="2021" name="Proc. Natl. Acad. Sci. U.S.A.">
        <title>A Catalog of Tens of Thousands of Viruses from Human Metagenomes Reveals Hidden Associations with Chronic Diseases.</title>
        <authorList>
            <person name="Tisza M.J."/>
            <person name="Buck C.B."/>
        </authorList>
    </citation>
    <scope>NUCLEOTIDE SEQUENCE</scope>
    <source>
        <strain evidence="13">Ctq8112</strain>
    </source>
</reference>
<evidence type="ECO:0000256" key="2">
    <source>
        <dbReference type="ARBA" id="ARBA00012417"/>
    </source>
</evidence>